<accession>A0A2W1N7J5</accession>
<feature type="transmembrane region" description="Helical" evidence="6">
    <location>
        <begin position="74"/>
        <end position="99"/>
    </location>
</feature>
<evidence type="ECO:0000313" key="9">
    <source>
        <dbReference type="EMBL" id="PZE19550.1"/>
    </source>
</evidence>
<reference evidence="9" key="1">
    <citation type="submission" date="2018-06" db="EMBL/GenBank/DDBJ databases">
        <title>Paenibacillus xerothermodurans sp. nov. an extremely dry heat resistant spore forming bacterium isolated from the soil of Cape Canaveral, Florida.</title>
        <authorList>
            <person name="Seuylemezian A."/>
            <person name="Kaur N."/>
            <person name="Patil P."/>
            <person name="Patil P."/>
            <person name="Mayilraj S."/>
            <person name="Vaishampayan P."/>
        </authorList>
    </citation>
    <scope>NUCLEOTIDE SEQUENCE [LARGE SCALE GENOMIC DNA]</scope>
    <source>
        <strain evidence="9">ATCC 27380</strain>
    </source>
</reference>
<sequence length="249" mass="27542">MGAQPTIGDGDSGPSRTQIRGSPRNGLRKCRTEENVRYMLKKWLISLGYVSAIIVMIMYKDEVLHWLEAGSVDLVLVFGIAVLLAMVPVLPYGVVAGVIGAKYGPVVGGALNVFSSTFAAALLFLSLRLIFQEQGKKFLAKYKRIDQFTQLMEQHAFVAVLTARLIPFIPALAVNVYTALSRMSFGTFFAATLIGKIPVMFVFAIIGDQLVSDWRQVAWTALGYALFLFLVWMLYRSYQKRAANKSKAA</sequence>
<gene>
    <name evidence="9" type="ORF">CBW46_017670</name>
</gene>
<feature type="transmembrane region" description="Helical" evidence="6">
    <location>
        <begin position="218"/>
        <end position="235"/>
    </location>
</feature>
<organism evidence="9 10">
    <name type="scientific">Paenibacillus xerothermodurans</name>
    <dbReference type="NCBI Taxonomy" id="1977292"/>
    <lineage>
        <taxon>Bacteria</taxon>
        <taxon>Bacillati</taxon>
        <taxon>Bacillota</taxon>
        <taxon>Bacilli</taxon>
        <taxon>Bacillales</taxon>
        <taxon>Paenibacillaceae</taxon>
        <taxon>Paenibacillus</taxon>
    </lineage>
</organism>
<name>A0A2W1N7J5_PAEXE</name>
<feature type="transmembrane region" description="Helical" evidence="6">
    <location>
        <begin position="185"/>
        <end position="206"/>
    </location>
</feature>
<evidence type="ECO:0000259" key="8">
    <source>
        <dbReference type="Pfam" id="PF09335"/>
    </source>
</evidence>
<evidence type="ECO:0000313" key="10">
    <source>
        <dbReference type="Proteomes" id="UP000214746"/>
    </source>
</evidence>
<keyword evidence="2 6" id="KW-1003">Cell membrane</keyword>
<evidence type="ECO:0000256" key="2">
    <source>
        <dbReference type="ARBA" id="ARBA00022475"/>
    </source>
</evidence>
<proteinExistence type="inferred from homology"/>
<protein>
    <recommendedName>
        <fullName evidence="6">TVP38/TMEM64 family membrane protein</fullName>
    </recommendedName>
</protein>
<keyword evidence="10" id="KW-1185">Reference proteome</keyword>
<dbReference type="PANTHER" id="PTHR12677">
    <property type="entry name" value="GOLGI APPARATUS MEMBRANE PROTEIN TVP38-RELATED"/>
    <property type="match status" value="1"/>
</dbReference>
<comment type="subcellular location">
    <subcellularLocation>
        <location evidence="1 6">Cell membrane</location>
        <topology evidence="1 6">Multi-pass membrane protein</topology>
    </subcellularLocation>
</comment>
<evidence type="ECO:0000256" key="5">
    <source>
        <dbReference type="ARBA" id="ARBA00023136"/>
    </source>
</evidence>
<keyword evidence="4 6" id="KW-1133">Transmembrane helix</keyword>
<dbReference type="GO" id="GO:0005886">
    <property type="term" value="C:plasma membrane"/>
    <property type="evidence" value="ECO:0007669"/>
    <property type="project" value="UniProtKB-SubCell"/>
</dbReference>
<comment type="caution">
    <text evidence="9">The sequence shown here is derived from an EMBL/GenBank/DDBJ whole genome shotgun (WGS) entry which is preliminary data.</text>
</comment>
<dbReference type="Proteomes" id="UP000214746">
    <property type="component" value="Unassembled WGS sequence"/>
</dbReference>
<evidence type="ECO:0000256" key="3">
    <source>
        <dbReference type="ARBA" id="ARBA00022692"/>
    </source>
</evidence>
<evidence type="ECO:0000256" key="6">
    <source>
        <dbReference type="RuleBase" id="RU366058"/>
    </source>
</evidence>
<dbReference type="PANTHER" id="PTHR12677:SF59">
    <property type="entry name" value="GOLGI APPARATUS MEMBRANE PROTEIN TVP38-RELATED"/>
    <property type="match status" value="1"/>
</dbReference>
<feature type="domain" description="VTT" evidence="8">
    <location>
        <begin position="90"/>
        <end position="209"/>
    </location>
</feature>
<dbReference type="InterPro" id="IPR032816">
    <property type="entry name" value="VTT_dom"/>
</dbReference>
<dbReference type="AlphaFoldDB" id="A0A2W1N7J5"/>
<keyword evidence="3 6" id="KW-0812">Transmembrane</keyword>
<evidence type="ECO:0000256" key="1">
    <source>
        <dbReference type="ARBA" id="ARBA00004651"/>
    </source>
</evidence>
<keyword evidence="5 6" id="KW-0472">Membrane</keyword>
<comment type="similarity">
    <text evidence="6">Belongs to the TVP38/TMEM64 family.</text>
</comment>
<evidence type="ECO:0000256" key="7">
    <source>
        <dbReference type="SAM" id="MobiDB-lite"/>
    </source>
</evidence>
<dbReference type="Pfam" id="PF09335">
    <property type="entry name" value="VTT_dom"/>
    <property type="match status" value="1"/>
</dbReference>
<dbReference type="OrthoDB" id="2381682at2"/>
<dbReference type="EMBL" id="NHRJ02000015">
    <property type="protein sequence ID" value="PZE19550.1"/>
    <property type="molecule type" value="Genomic_DNA"/>
</dbReference>
<evidence type="ECO:0000256" key="4">
    <source>
        <dbReference type="ARBA" id="ARBA00022989"/>
    </source>
</evidence>
<dbReference type="SUPFAM" id="SSF103473">
    <property type="entry name" value="MFS general substrate transporter"/>
    <property type="match status" value="1"/>
</dbReference>
<feature type="transmembrane region" description="Helical" evidence="6">
    <location>
        <begin position="111"/>
        <end position="131"/>
    </location>
</feature>
<dbReference type="InterPro" id="IPR036259">
    <property type="entry name" value="MFS_trans_sf"/>
</dbReference>
<feature type="region of interest" description="Disordered" evidence="7">
    <location>
        <begin position="1"/>
        <end position="26"/>
    </location>
</feature>
<dbReference type="InterPro" id="IPR015414">
    <property type="entry name" value="TMEM64"/>
</dbReference>
<feature type="transmembrane region" description="Helical" evidence="6">
    <location>
        <begin position="156"/>
        <end position="178"/>
    </location>
</feature>
<feature type="transmembrane region" description="Helical" evidence="6">
    <location>
        <begin position="43"/>
        <end position="59"/>
    </location>
</feature>